<protein>
    <submittedName>
        <fullName evidence="3">Uncharacterized protein</fullName>
    </submittedName>
</protein>
<dbReference type="RefSeq" id="WP_061786788.1">
    <property type="nucleotide sequence ID" value="NZ_LR134406.1"/>
</dbReference>
<reference evidence="3 4" key="1">
    <citation type="submission" date="2018-12" db="EMBL/GenBank/DDBJ databases">
        <authorList>
            <consortium name="Pathogen Informatics"/>
        </authorList>
    </citation>
    <scope>NUCLEOTIDE SEQUENCE [LARGE SCALE GENOMIC DNA]</scope>
    <source>
        <strain evidence="3 4">NCTC12967</strain>
    </source>
</reference>
<name>A0A3S4VJS2_9ACTN</name>
<dbReference type="Proteomes" id="UP000273044">
    <property type="component" value="Chromosome"/>
</dbReference>
<gene>
    <name evidence="3" type="ORF">NCTC12967_01933</name>
</gene>
<sequence>MSIEAAEMTTFARSRRGRRAGGPAGRPAQPAPRVRSSRGPATRGPLGGSSCTVVRPGSRFAQRLKSMAFAALVVLSFVVAAPGIASLNQPDPTPTPTAGDPAWAHVTGR</sequence>
<keyword evidence="2" id="KW-1133">Transmembrane helix</keyword>
<organism evidence="3 4">
    <name type="scientific">Arachnia propionica</name>
    <dbReference type="NCBI Taxonomy" id="1750"/>
    <lineage>
        <taxon>Bacteria</taxon>
        <taxon>Bacillati</taxon>
        <taxon>Actinomycetota</taxon>
        <taxon>Actinomycetes</taxon>
        <taxon>Propionibacteriales</taxon>
        <taxon>Propionibacteriaceae</taxon>
        <taxon>Arachnia</taxon>
    </lineage>
</organism>
<dbReference type="EMBL" id="LR134406">
    <property type="protein sequence ID" value="VEH70631.1"/>
    <property type="molecule type" value="Genomic_DNA"/>
</dbReference>
<evidence type="ECO:0000256" key="1">
    <source>
        <dbReference type="SAM" id="MobiDB-lite"/>
    </source>
</evidence>
<feature type="region of interest" description="Disordered" evidence="1">
    <location>
        <begin position="1"/>
        <end position="50"/>
    </location>
</feature>
<proteinExistence type="predicted"/>
<dbReference type="GeneID" id="64407385"/>
<evidence type="ECO:0000313" key="3">
    <source>
        <dbReference type="EMBL" id="VEH70631.1"/>
    </source>
</evidence>
<evidence type="ECO:0000256" key="2">
    <source>
        <dbReference type="SAM" id="Phobius"/>
    </source>
</evidence>
<dbReference type="AlphaFoldDB" id="A0A3S4VJS2"/>
<keyword evidence="2" id="KW-0472">Membrane</keyword>
<keyword evidence="4" id="KW-1185">Reference proteome</keyword>
<feature type="compositionally biased region" description="Low complexity" evidence="1">
    <location>
        <begin position="25"/>
        <end position="34"/>
    </location>
</feature>
<keyword evidence="2" id="KW-0812">Transmembrane</keyword>
<evidence type="ECO:0000313" key="4">
    <source>
        <dbReference type="Proteomes" id="UP000273044"/>
    </source>
</evidence>
<feature type="transmembrane region" description="Helical" evidence="2">
    <location>
        <begin position="67"/>
        <end position="87"/>
    </location>
</feature>
<accession>A0A3S4VJS2</accession>
<feature type="region of interest" description="Disordered" evidence="1">
    <location>
        <begin position="85"/>
        <end position="109"/>
    </location>
</feature>